<dbReference type="Gene3D" id="1.10.287.130">
    <property type="match status" value="1"/>
</dbReference>
<dbReference type="PROSITE" id="PS50885">
    <property type="entry name" value="HAMP"/>
    <property type="match status" value="1"/>
</dbReference>
<keyword evidence="5" id="KW-0808">Transferase</keyword>
<feature type="transmembrane region" description="Helical" evidence="10">
    <location>
        <begin position="12"/>
        <end position="33"/>
    </location>
</feature>
<evidence type="ECO:0000256" key="1">
    <source>
        <dbReference type="ARBA" id="ARBA00000085"/>
    </source>
</evidence>
<comment type="catalytic activity">
    <reaction evidence="1">
        <text>ATP + protein L-histidine = ADP + protein N-phospho-L-histidine.</text>
        <dbReference type="EC" id="2.7.13.3"/>
    </reaction>
</comment>
<dbReference type="Pfam" id="PF00512">
    <property type="entry name" value="HisKA"/>
    <property type="match status" value="1"/>
</dbReference>
<feature type="transmembrane region" description="Helical" evidence="10">
    <location>
        <begin position="39"/>
        <end position="60"/>
    </location>
</feature>
<dbReference type="PANTHER" id="PTHR43711:SF1">
    <property type="entry name" value="HISTIDINE KINASE 1"/>
    <property type="match status" value="1"/>
</dbReference>
<dbReference type="InterPro" id="IPR004358">
    <property type="entry name" value="Sig_transdc_His_kin-like_C"/>
</dbReference>
<dbReference type="InterPro" id="IPR036097">
    <property type="entry name" value="HisK_dim/P_sf"/>
</dbReference>
<dbReference type="CDD" id="cd00075">
    <property type="entry name" value="HATPase"/>
    <property type="match status" value="1"/>
</dbReference>
<dbReference type="Gene3D" id="3.30.565.10">
    <property type="entry name" value="Histidine kinase-like ATPase, C-terminal domain"/>
    <property type="match status" value="1"/>
</dbReference>
<dbReference type="PROSITE" id="PS50109">
    <property type="entry name" value="HIS_KIN"/>
    <property type="match status" value="1"/>
</dbReference>
<dbReference type="SMART" id="SM00304">
    <property type="entry name" value="HAMP"/>
    <property type="match status" value="1"/>
</dbReference>
<dbReference type="SMART" id="SM00388">
    <property type="entry name" value="HisKA"/>
    <property type="match status" value="1"/>
</dbReference>
<dbReference type="SUPFAM" id="SSF55874">
    <property type="entry name" value="ATPase domain of HSP90 chaperone/DNA topoisomerase II/histidine kinase"/>
    <property type="match status" value="1"/>
</dbReference>
<keyword evidence="6 10" id="KW-0812">Transmembrane</keyword>
<organism evidence="13">
    <name type="scientific">Paraconexibacter sp. AEG42_29</name>
    <dbReference type="NCBI Taxonomy" id="2997339"/>
    <lineage>
        <taxon>Bacteria</taxon>
        <taxon>Bacillati</taxon>
        <taxon>Actinomycetota</taxon>
        <taxon>Thermoleophilia</taxon>
        <taxon>Solirubrobacterales</taxon>
        <taxon>Paraconexibacteraceae</taxon>
        <taxon>Paraconexibacter</taxon>
    </lineage>
</organism>
<dbReference type="KEGG" id="parq:DSM112329_03734"/>
<keyword evidence="8 10" id="KW-1133">Transmembrane helix</keyword>
<dbReference type="EC" id="2.7.13.3" evidence="3"/>
<accession>A0AAU7AZ11</accession>
<evidence type="ECO:0000256" key="9">
    <source>
        <dbReference type="ARBA" id="ARBA00023012"/>
    </source>
</evidence>
<feature type="domain" description="HAMP" evidence="12">
    <location>
        <begin position="125"/>
        <end position="177"/>
    </location>
</feature>
<feature type="transmembrane region" description="Helical" evidence="10">
    <location>
        <begin position="102"/>
        <end position="120"/>
    </location>
</feature>
<dbReference type="CDD" id="cd00082">
    <property type="entry name" value="HisKA"/>
    <property type="match status" value="1"/>
</dbReference>
<evidence type="ECO:0000256" key="7">
    <source>
        <dbReference type="ARBA" id="ARBA00022777"/>
    </source>
</evidence>
<dbReference type="InterPro" id="IPR005467">
    <property type="entry name" value="His_kinase_dom"/>
</dbReference>
<feature type="transmembrane region" description="Helical" evidence="10">
    <location>
        <begin position="72"/>
        <end position="96"/>
    </location>
</feature>
<dbReference type="InterPro" id="IPR003594">
    <property type="entry name" value="HATPase_dom"/>
</dbReference>
<keyword evidence="7" id="KW-0418">Kinase</keyword>
<name>A0AAU7AZ11_9ACTN</name>
<evidence type="ECO:0000313" key="13">
    <source>
        <dbReference type="EMBL" id="XAY06856.1"/>
    </source>
</evidence>
<dbReference type="AlphaFoldDB" id="A0AAU7AZ11"/>
<comment type="subcellular location">
    <subcellularLocation>
        <location evidence="2">Cell membrane</location>
    </subcellularLocation>
</comment>
<dbReference type="InterPro" id="IPR050736">
    <property type="entry name" value="Sensor_HK_Regulatory"/>
</dbReference>
<evidence type="ECO:0000256" key="5">
    <source>
        <dbReference type="ARBA" id="ARBA00022679"/>
    </source>
</evidence>
<keyword evidence="10" id="KW-0472">Membrane</keyword>
<reference evidence="13" key="1">
    <citation type="submission" date="2022-12" db="EMBL/GenBank/DDBJ databases">
        <title>Paraconexibacter alkalitolerans sp. nov. and Baekduia alba sp. nov., isolated from soil and emended description of the genera Paraconexibacter (Chun et al., 2020) and Baekduia (An et al., 2020).</title>
        <authorList>
            <person name="Vieira S."/>
            <person name="Huber K.J."/>
            <person name="Geppert A."/>
            <person name="Wolf J."/>
            <person name="Neumann-Schaal M."/>
            <person name="Muesken M."/>
            <person name="Overmann J."/>
        </authorList>
    </citation>
    <scope>NUCLEOTIDE SEQUENCE</scope>
    <source>
        <strain evidence="13">AEG42_29</strain>
    </source>
</reference>
<dbReference type="GO" id="GO:0000155">
    <property type="term" value="F:phosphorelay sensor kinase activity"/>
    <property type="evidence" value="ECO:0007669"/>
    <property type="project" value="InterPro"/>
</dbReference>
<evidence type="ECO:0000256" key="8">
    <source>
        <dbReference type="ARBA" id="ARBA00022989"/>
    </source>
</evidence>
<keyword evidence="9" id="KW-0902">Two-component regulatory system</keyword>
<dbReference type="PANTHER" id="PTHR43711">
    <property type="entry name" value="TWO-COMPONENT HISTIDINE KINASE"/>
    <property type="match status" value="1"/>
</dbReference>
<gene>
    <name evidence="13" type="ORF">DSM112329_03734</name>
</gene>
<evidence type="ECO:0000259" key="11">
    <source>
        <dbReference type="PROSITE" id="PS50109"/>
    </source>
</evidence>
<dbReference type="Pfam" id="PF02518">
    <property type="entry name" value="HATPase_c"/>
    <property type="match status" value="1"/>
</dbReference>
<dbReference type="PRINTS" id="PR00344">
    <property type="entry name" value="BCTRLSENSOR"/>
</dbReference>
<evidence type="ECO:0000259" key="12">
    <source>
        <dbReference type="PROSITE" id="PS50885"/>
    </source>
</evidence>
<dbReference type="EMBL" id="CP114014">
    <property type="protein sequence ID" value="XAY06856.1"/>
    <property type="molecule type" value="Genomic_DNA"/>
</dbReference>
<proteinExistence type="predicted"/>
<evidence type="ECO:0000256" key="3">
    <source>
        <dbReference type="ARBA" id="ARBA00012438"/>
    </source>
</evidence>
<dbReference type="InterPro" id="IPR006311">
    <property type="entry name" value="TAT_signal"/>
</dbReference>
<dbReference type="SUPFAM" id="SSF47384">
    <property type="entry name" value="Homodimeric domain of signal transducing histidine kinase"/>
    <property type="match status" value="1"/>
</dbReference>
<dbReference type="PROSITE" id="PS51318">
    <property type="entry name" value="TAT"/>
    <property type="match status" value="1"/>
</dbReference>
<evidence type="ECO:0000256" key="6">
    <source>
        <dbReference type="ARBA" id="ARBA00022692"/>
    </source>
</evidence>
<dbReference type="GO" id="GO:0005886">
    <property type="term" value="C:plasma membrane"/>
    <property type="evidence" value="ECO:0007669"/>
    <property type="project" value="UniProtKB-SubCell"/>
</dbReference>
<dbReference type="RefSeq" id="WP_354698070.1">
    <property type="nucleotide sequence ID" value="NZ_CP114014.1"/>
</dbReference>
<feature type="domain" description="Histidine kinase" evidence="11">
    <location>
        <begin position="185"/>
        <end position="398"/>
    </location>
</feature>
<dbReference type="InterPro" id="IPR003660">
    <property type="entry name" value="HAMP_dom"/>
</dbReference>
<protein>
    <recommendedName>
        <fullName evidence="3">histidine kinase</fullName>
        <ecNumber evidence="3">2.7.13.3</ecNumber>
    </recommendedName>
</protein>
<dbReference type="CDD" id="cd06225">
    <property type="entry name" value="HAMP"/>
    <property type="match status" value="1"/>
</dbReference>
<dbReference type="FunFam" id="3.30.565.10:FF:000006">
    <property type="entry name" value="Sensor histidine kinase WalK"/>
    <property type="match status" value="1"/>
</dbReference>
<evidence type="ECO:0000256" key="4">
    <source>
        <dbReference type="ARBA" id="ARBA00022553"/>
    </source>
</evidence>
<keyword evidence="4" id="KW-0597">Phosphoprotein</keyword>
<evidence type="ECO:0000256" key="10">
    <source>
        <dbReference type="SAM" id="Phobius"/>
    </source>
</evidence>
<evidence type="ECO:0000256" key="2">
    <source>
        <dbReference type="ARBA" id="ARBA00004236"/>
    </source>
</evidence>
<dbReference type="InterPro" id="IPR003661">
    <property type="entry name" value="HisK_dim/P_dom"/>
</dbReference>
<dbReference type="SMART" id="SM00387">
    <property type="entry name" value="HATPase_c"/>
    <property type="match status" value="1"/>
</dbReference>
<dbReference type="InterPro" id="IPR036890">
    <property type="entry name" value="HATPase_C_sf"/>
</dbReference>
<sequence length="399" mass="42280">MIDRADTRRRFLAGIAFALALSGGITLLALAGYGTHAAVVTFALLAPLGVVTVLAAEWWARHRQRAGGLRRQFAVVALVAVLQFAAAVALFARLMFVSAHDAFFAALVVLYASAVAAWTARLLGREALSDVDAIRATLTAVGEGRRDARTGVIGRDELAALAADVDVMVERLAGEEEARATLIAAVSHDLRTPITSLRLLADAIDDDLVDGPTRREYAARMSTHVTALSALIDDLFELTRLQSGDLQWTMQQVRLDVLVCEAVEAMRPAAGTISVHVDTAAELHAAGNPEKLQRVLFNLIQNAIRHTPPDGTITVRAHAGPAAHEVEVEVADTGSGIPSDDRALVFEPFYRGNRARTDSGAGLGLAICTAIVAAHGGRIWLADADVGTSVRFALPLASA</sequence>